<dbReference type="PROSITE" id="PS50011">
    <property type="entry name" value="PROTEIN_KINASE_DOM"/>
    <property type="match status" value="1"/>
</dbReference>
<keyword evidence="8" id="KW-1185">Reference proteome</keyword>
<dbReference type="InterPro" id="IPR000719">
    <property type="entry name" value="Prot_kinase_dom"/>
</dbReference>
<dbReference type="InterPro" id="IPR050205">
    <property type="entry name" value="CDPK_Ser/Thr_kinases"/>
</dbReference>
<keyword evidence="4" id="KW-0067">ATP-binding</keyword>
<dbReference type="PROSITE" id="PS00108">
    <property type="entry name" value="PROTEIN_KINASE_ST"/>
    <property type="match status" value="1"/>
</dbReference>
<evidence type="ECO:0000256" key="3">
    <source>
        <dbReference type="ARBA" id="ARBA00022777"/>
    </source>
</evidence>
<dbReference type="KEGG" id="vg:35414661"/>
<dbReference type="SUPFAM" id="SSF56112">
    <property type="entry name" value="Protein kinase-like (PK-like)"/>
    <property type="match status" value="1"/>
</dbReference>
<keyword evidence="1" id="KW-0808">Transferase</keyword>
<dbReference type="GO" id="GO:0005524">
    <property type="term" value="F:ATP binding"/>
    <property type="evidence" value="ECO:0007669"/>
    <property type="project" value="UniProtKB-KW"/>
</dbReference>
<accession>A0A2H5AJL9</accession>
<dbReference type="SMART" id="SM00220">
    <property type="entry name" value="S_TKc"/>
    <property type="match status" value="1"/>
</dbReference>
<dbReference type="Gene3D" id="1.10.510.10">
    <property type="entry name" value="Transferase(Phosphotransferase) domain 1"/>
    <property type="match status" value="1"/>
</dbReference>
<protein>
    <submittedName>
        <fullName evidence="6">ORF14L</fullName>
    </submittedName>
    <submittedName>
        <fullName evidence="7">ORF14R</fullName>
    </submittedName>
</protein>
<evidence type="ECO:0000313" key="6">
    <source>
        <dbReference type="EMBL" id="AUG72270.1"/>
    </source>
</evidence>
<dbReference type="GO" id="GO:0004672">
    <property type="term" value="F:protein kinase activity"/>
    <property type="evidence" value="ECO:0007669"/>
    <property type="project" value="InterPro"/>
</dbReference>
<dbReference type="EMBL" id="MG271984">
    <property type="protein sequence ID" value="AUG72340.1"/>
    <property type="molecule type" value="Genomic_DNA"/>
</dbReference>
<keyword evidence="2" id="KW-0547">Nucleotide-binding</keyword>
<dbReference type="GeneID" id="35414661"/>
<dbReference type="OrthoDB" id="31425at10239"/>
<evidence type="ECO:0000313" key="8">
    <source>
        <dbReference type="Proteomes" id="UP000242696"/>
    </source>
</evidence>
<evidence type="ECO:0000313" key="7">
    <source>
        <dbReference type="EMBL" id="AUG72340.1"/>
    </source>
</evidence>
<feature type="domain" description="Protein kinase" evidence="5">
    <location>
        <begin position="113"/>
        <end position="406"/>
    </location>
</feature>
<dbReference type="KEGG" id="vg:35414738"/>
<dbReference type="InterPro" id="IPR008271">
    <property type="entry name" value="Ser/Thr_kinase_AS"/>
</dbReference>
<evidence type="ECO:0000256" key="4">
    <source>
        <dbReference type="ARBA" id="ARBA00022840"/>
    </source>
</evidence>
<dbReference type="Proteomes" id="UP000242696">
    <property type="component" value="Segment"/>
</dbReference>
<keyword evidence="3" id="KW-0418">Kinase</keyword>
<organism evidence="7">
    <name type="scientific">black bullhead herpesvirus</name>
    <dbReference type="NCBI Taxonomy" id="508441"/>
    <lineage>
        <taxon>Viruses</taxon>
        <taxon>Duplodnaviria</taxon>
        <taxon>Heunggongvirae</taxon>
        <taxon>Peploviricota</taxon>
        <taxon>Herviviricetes</taxon>
        <taxon>Herpesvirales</taxon>
        <taxon>Alloherpesviridae</taxon>
        <taxon>Ictavirus</taxon>
        <taxon>Ictavirus ictaluridallo2</taxon>
    </lineage>
</organism>
<sequence length="406" mass="45783">MLVEQNKGVEYRGHSQMGETEEINYLRDEPLAAEPGASKDYTIQIGPAVITSKAWGWIPRYYTDEAVAWLRELKAPGWRGPGDVLGVLPGKGLVGNNSIELLHRELPEFLHAFIPMKHLNKGLIFGFSPLSSTGMAVLKVKKFHYHARAPAEVEEDVPFEIYAWELAERVDAAPKLFKWKVRGTKACRRGAEIITLSECGLIGSLDDYLQVETVSLDQAIKMVDELISKLVFLASMNVFHGDLKSENLTVLEYGGPIRMIDFEYAHNRTCRMSSYWNPQKVTLWGRIGTPAYEPPEPASPERPGIHEAEIVYQLGLIMLNMLVGRMESVFCEHRWLKHHYEEDVLRKALRGPVTIDPEESGGADRMSKARRLIEIIAKCLIGELDERVKLSDLSTSILGLSMNFHV</sequence>
<evidence type="ECO:0000256" key="2">
    <source>
        <dbReference type="ARBA" id="ARBA00022741"/>
    </source>
</evidence>
<dbReference type="PANTHER" id="PTHR24349">
    <property type="entry name" value="SERINE/THREONINE-PROTEIN KINASE"/>
    <property type="match status" value="1"/>
</dbReference>
<dbReference type="GeneID" id="35414738"/>
<reference evidence="7" key="1">
    <citation type="journal article" date="2018" name="Arch. Virol.">
        <title>Complete genome sequence and analysis of ictalurid herpesvirus 2.</title>
        <authorList>
            <person name="Borzak R."/>
            <person name="Haluk T."/>
            <person name="Bartha D."/>
            <person name="Doszpoly A."/>
        </authorList>
    </citation>
    <scope>NUCLEOTIDE SEQUENCE</scope>
    <source>
        <strain evidence="7">760/94</strain>
    </source>
</reference>
<name>A0A2H5AJL9_9VIRU</name>
<evidence type="ECO:0000256" key="1">
    <source>
        <dbReference type="ARBA" id="ARBA00022679"/>
    </source>
</evidence>
<dbReference type="RefSeq" id="YP_009447841.1">
    <property type="nucleotide sequence ID" value="NC_036579.1"/>
</dbReference>
<proteinExistence type="predicted"/>
<dbReference type="Pfam" id="PF00069">
    <property type="entry name" value="Pkinase"/>
    <property type="match status" value="1"/>
</dbReference>
<dbReference type="RefSeq" id="YP_009447918.1">
    <property type="nucleotide sequence ID" value="NC_036579.1"/>
</dbReference>
<dbReference type="EMBL" id="MG271984">
    <property type="protein sequence ID" value="AUG72270.1"/>
    <property type="molecule type" value="Genomic_DNA"/>
</dbReference>
<dbReference type="InterPro" id="IPR011009">
    <property type="entry name" value="Kinase-like_dom_sf"/>
</dbReference>
<evidence type="ECO:0000259" key="5">
    <source>
        <dbReference type="PROSITE" id="PS50011"/>
    </source>
</evidence>